<dbReference type="Gene3D" id="3.90.550.10">
    <property type="entry name" value="Spore Coat Polysaccharide Biosynthesis Protein SpsA, Chain A"/>
    <property type="match status" value="1"/>
</dbReference>
<dbReference type="SUPFAM" id="SSF46785">
    <property type="entry name" value="Winged helix' DNA-binding domain"/>
    <property type="match status" value="1"/>
</dbReference>
<reference evidence="2" key="1">
    <citation type="submission" date="2020-10" db="EMBL/GenBank/DDBJ databases">
        <authorList>
            <person name="Gilroy R."/>
        </authorList>
    </citation>
    <scope>NUCLEOTIDE SEQUENCE</scope>
    <source>
        <strain evidence="2">ChiBcec7-5410</strain>
    </source>
</reference>
<dbReference type="InterPro" id="IPR025877">
    <property type="entry name" value="MobA-like_NTP_Trfase"/>
</dbReference>
<feature type="domain" description="MobA-like NTP transferase" evidence="1">
    <location>
        <begin position="90"/>
        <end position="217"/>
    </location>
</feature>
<dbReference type="SUPFAM" id="SSF56112">
    <property type="entry name" value="Protein kinase-like (PK-like)"/>
    <property type="match status" value="1"/>
</dbReference>
<organism evidence="2 3">
    <name type="scientific">Candidatus Faecivivens stercoripullorum</name>
    <dbReference type="NCBI Taxonomy" id="2840805"/>
    <lineage>
        <taxon>Bacteria</taxon>
        <taxon>Bacillati</taxon>
        <taxon>Bacillota</taxon>
        <taxon>Clostridia</taxon>
        <taxon>Eubacteriales</taxon>
        <taxon>Oscillospiraceae</taxon>
        <taxon>Oscillospiraceae incertae sedis</taxon>
        <taxon>Candidatus Faecivivens</taxon>
    </lineage>
</organism>
<dbReference type="Gene3D" id="3.90.1200.10">
    <property type="match status" value="1"/>
</dbReference>
<evidence type="ECO:0000313" key="2">
    <source>
        <dbReference type="EMBL" id="HIT94617.1"/>
    </source>
</evidence>
<reference evidence="2" key="2">
    <citation type="journal article" date="2021" name="PeerJ">
        <title>Extensive microbial diversity within the chicken gut microbiome revealed by metagenomics and culture.</title>
        <authorList>
            <person name="Gilroy R."/>
            <person name="Ravi A."/>
            <person name="Getino M."/>
            <person name="Pursley I."/>
            <person name="Horton D.L."/>
            <person name="Alikhan N.F."/>
            <person name="Baker D."/>
            <person name="Gharbi K."/>
            <person name="Hall N."/>
            <person name="Watson M."/>
            <person name="Adriaenssens E.M."/>
            <person name="Foster-Nyarko E."/>
            <person name="Jarju S."/>
            <person name="Secka A."/>
            <person name="Antonio M."/>
            <person name="Oren A."/>
            <person name="Chaudhuri R.R."/>
            <person name="La Ragione R."/>
            <person name="Hildebrand F."/>
            <person name="Pallen M.J."/>
        </authorList>
    </citation>
    <scope>NUCLEOTIDE SEQUENCE</scope>
    <source>
        <strain evidence="2">ChiBcec7-5410</strain>
    </source>
</reference>
<dbReference type="InterPro" id="IPR036388">
    <property type="entry name" value="WH-like_DNA-bd_sf"/>
</dbReference>
<dbReference type="Gene3D" id="1.10.10.10">
    <property type="entry name" value="Winged helix-like DNA-binding domain superfamily/Winged helix DNA-binding domain"/>
    <property type="match status" value="1"/>
</dbReference>
<dbReference type="GO" id="GO:0004305">
    <property type="term" value="F:ethanolamine kinase activity"/>
    <property type="evidence" value="ECO:0007669"/>
    <property type="project" value="TreeGrafter"/>
</dbReference>
<dbReference type="AlphaFoldDB" id="A0A9D1KSX5"/>
<dbReference type="PANTHER" id="PTHR22603">
    <property type="entry name" value="CHOLINE/ETHANOALAMINE KINASE"/>
    <property type="match status" value="1"/>
</dbReference>
<name>A0A9D1KSX5_9FIRM</name>
<dbReference type="GO" id="GO:0005737">
    <property type="term" value="C:cytoplasm"/>
    <property type="evidence" value="ECO:0007669"/>
    <property type="project" value="TreeGrafter"/>
</dbReference>
<dbReference type="Pfam" id="PF12804">
    <property type="entry name" value="NTP_transf_3"/>
    <property type="match status" value="1"/>
</dbReference>
<dbReference type="GO" id="GO:0006646">
    <property type="term" value="P:phosphatidylethanolamine biosynthetic process"/>
    <property type="evidence" value="ECO:0007669"/>
    <property type="project" value="TreeGrafter"/>
</dbReference>
<dbReference type="CDD" id="cd05151">
    <property type="entry name" value="ChoK-like"/>
    <property type="match status" value="1"/>
</dbReference>
<protein>
    <submittedName>
        <fullName evidence="2">Phosphotransferase</fullName>
    </submittedName>
</protein>
<dbReference type="SUPFAM" id="SSF53448">
    <property type="entry name" value="Nucleotide-diphospho-sugar transferases"/>
    <property type="match status" value="1"/>
</dbReference>
<dbReference type="Pfam" id="PF01633">
    <property type="entry name" value="Choline_kinase"/>
    <property type="match status" value="1"/>
</dbReference>
<dbReference type="InterPro" id="IPR029044">
    <property type="entry name" value="Nucleotide-diphossugar_trans"/>
</dbReference>
<dbReference type="InterPro" id="IPR011009">
    <property type="entry name" value="Kinase-like_dom_sf"/>
</dbReference>
<evidence type="ECO:0000259" key="1">
    <source>
        <dbReference type="Pfam" id="PF12804"/>
    </source>
</evidence>
<dbReference type="GO" id="GO:0016779">
    <property type="term" value="F:nucleotidyltransferase activity"/>
    <property type="evidence" value="ECO:0007669"/>
    <property type="project" value="UniProtKB-ARBA"/>
</dbReference>
<comment type="caution">
    <text evidence="2">The sequence shown here is derived from an EMBL/GenBank/DDBJ whole genome shotgun (WGS) entry which is preliminary data.</text>
</comment>
<accession>A0A9D1KSX5</accession>
<dbReference type="EMBL" id="DVLW01000150">
    <property type="protein sequence ID" value="HIT94617.1"/>
    <property type="molecule type" value="Genomic_DNA"/>
</dbReference>
<dbReference type="Proteomes" id="UP000824160">
    <property type="component" value="Unassembled WGS sequence"/>
</dbReference>
<sequence length="622" mass="71149">MEQIFTLLSAVSATPVIDQRTLAAVTGISVGKVNGLIRSAEQDGYLIAGREGKKSRLTLTDKGHRLLEQMLLSRSGVKLTLPPSERADTAVILAGGKRPGFDRPICLQPLGEDGQTLLDRMLGVLAVCGIQRTIIVTGWQDEMIRQHLGNRSDIAILHNERYKWNGTMSGLALAEQTLKDWNVHSFIVIKSDLVFEQRAIQSLVETRAPFAALLTAPSGGSDELLAELDENGCIFRFSKDIRQINRVQGEMTGIARISIEGFERMMEYFSQNLNPLISYEYVMESVGRIYRFTGIMVDDLCWGKIESPEDYRELLRLTYSRIERKERQMQEQFARDTMRKILPGDEVQEVQFAGGLTNTNYLIQASSGRYILRLPGRMTESMINRANEKRNAQIASDYGFNCHLVYCNEKTGVKLSSYIENAETLTPRTVRLEENMALAADILGRLHRSDIVWENRFDVFEEALRYEKLLDDPGRMYPGFAALKRKVYAMLQPRLEELGWDLMPCHNDLVAANLVKNSVTGRMYLIDWEYSGTNDPMFDIAALFLENDFTAEDEELFFHYYYGERPQPAASREKILIFKILQDYLWSTWTVLKESRGDNFGTYGLDRFTRAQKNIDLWEKRF</sequence>
<dbReference type="PANTHER" id="PTHR22603:SF66">
    <property type="entry name" value="ETHANOLAMINE KINASE"/>
    <property type="match status" value="1"/>
</dbReference>
<dbReference type="Gene3D" id="3.30.200.20">
    <property type="entry name" value="Phosphorylase Kinase, domain 1"/>
    <property type="match status" value="1"/>
</dbReference>
<gene>
    <name evidence="2" type="ORF">IAC43_05490</name>
</gene>
<proteinExistence type="predicted"/>
<dbReference type="InterPro" id="IPR036390">
    <property type="entry name" value="WH_DNA-bd_sf"/>
</dbReference>
<evidence type="ECO:0000313" key="3">
    <source>
        <dbReference type="Proteomes" id="UP000824160"/>
    </source>
</evidence>